<reference evidence="1 2" key="1">
    <citation type="journal article" date="2006" name="Science">
        <title>The genome of black cottonwood, Populus trichocarpa (Torr. &amp; Gray).</title>
        <authorList>
            <person name="Tuskan G.A."/>
            <person name="Difazio S."/>
            <person name="Jansson S."/>
            <person name="Bohlmann J."/>
            <person name="Grigoriev I."/>
            <person name="Hellsten U."/>
            <person name="Putnam N."/>
            <person name="Ralph S."/>
            <person name="Rombauts S."/>
            <person name="Salamov A."/>
            <person name="Schein J."/>
            <person name="Sterck L."/>
            <person name="Aerts A."/>
            <person name="Bhalerao R.R."/>
            <person name="Bhalerao R.P."/>
            <person name="Blaudez D."/>
            <person name="Boerjan W."/>
            <person name="Brun A."/>
            <person name="Brunner A."/>
            <person name="Busov V."/>
            <person name="Campbell M."/>
            <person name="Carlson J."/>
            <person name="Chalot M."/>
            <person name="Chapman J."/>
            <person name="Chen G.L."/>
            <person name="Cooper D."/>
            <person name="Coutinho P.M."/>
            <person name="Couturier J."/>
            <person name="Covert S."/>
            <person name="Cronk Q."/>
            <person name="Cunningham R."/>
            <person name="Davis J."/>
            <person name="Degroeve S."/>
            <person name="Dejardin A."/>
            <person name="Depamphilis C."/>
            <person name="Detter J."/>
            <person name="Dirks B."/>
            <person name="Dubchak I."/>
            <person name="Duplessis S."/>
            <person name="Ehlting J."/>
            <person name="Ellis B."/>
            <person name="Gendler K."/>
            <person name="Goodstein D."/>
            <person name="Gribskov M."/>
            <person name="Grimwood J."/>
            <person name="Groover A."/>
            <person name="Gunter L."/>
            <person name="Hamberger B."/>
            <person name="Heinze B."/>
            <person name="Helariutta Y."/>
            <person name="Henrissat B."/>
            <person name="Holligan D."/>
            <person name="Holt R."/>
            <person name="Huang W."/>
            <person name="Islam-Faridi N."/>
            <person name="Jones S."/>
            <person name="Jones-Rhoades M."/>
            <person name="Jorgensen R."/>
            <person name="Joshi C."/>
            <person name="Kangasjarvi J."/>
            <person name="Karlsson J."/>
            <person name="Kelleher C."/>
            <person name="Kirkpatrick R."/>
            <person name="Kirst M."/>
            <person name="Kohler A."/>
            <person name="Kalluri U."/>
            <person name="Larimer F."/>
            <person name="Leebens-Mack J."/>
            <person name="Leple J.C."/>
            <person name="Locascio P."/>
            <person name="Lou Y."/>
            <person name="Lucas S."/>
            <person name="Martin F."/>
            <person name="Montanini B."/>
            <person name="Napoli C."/>
            <person name="Nelson D.R."/>
            <person name="Nelson C."/>
            <person name="Nieminen K."/>
            <person name="Nilsson O."/>
            <person name="Pereda V."/>
            <person name="Peter G."/>
            <person name="Philippe R."/>
            <person name="Pilate G."/>
            <person name="Poliakov A."/>
            <person name="Razumovskaya J."/>
            <person name="Richardson P."/>
            <person name="Rinaldi C."/>
            <person name="Ritland K."/>
            <person name="Rouze P."/>
            <person name="Ryaboy D."/>
            <person name="Schmutz J."/>
            <person name="Schrader J."/>
            <person name="Segerman B."/>
            <person name="Shin H."/>
            <person name="Siddiqui A."/>
            <person name="Sterky F."/>
            <person name="Terry A."/>
            <person name="Tsai C.J."/>
            <person name="Uberbacher E."/>
            <person name="Unneberg P."/>
            <person name="Vahala J."/>
            <person name="Wall K."/>
            <person name="Wessler S."/>
            <person name="Yang G."/>
            <person name="Yin T."/>
            <person name="Douglas C."/>
            <person name="Marra M."/>
            <person name="Sandberg G."/>
            <person name="Van de Peer Y."/>
            <person name="Rokhsar D."/>
        </authorList>
    </citation>
    <scope>NUCLEOTIDE SEQUENCE [LARGE SCALE GENOMIC DNA]</scope>
    <source>
        <strain evidence="2">cv. Nisqually</strain>
    </source>
</reference>
<evidence type="ECO:0000313" key="2">
    <source>
        <dbReference type="Proteomes" id="UP000006729"/>
    </source>
</evidence>
<dbReference type="Proteomes" id="UP000006729">
    <property type="component" value="Chromosome 1"/>
</dbReference>
<evidence type="ECO:0000313" key="1">
    <source>
        <dbReference type="EMBL" id="KAI9403528.1"/>
    </source>
</evidence>
<protein>
    <submittedName>
        <fullName evidence="1">Uncharacterized protein</fullName>
    </submittedName>
</protein>
<dbReference type="EMBL" id="CM009290">
    <property type="protein sequence ID" value="KAI9403528.1"/>
    <property type="molecule type" value="Genomic_DNA"/>
</dbReference>
<organism evidence="1 2">
    <name type="scientific">Populus trichocarpa</name>
    <name type="common">Western balsam poplar</name>
    <name type="synonym">Populus balsamifera subsp. trichocarpa</name>
    <dbReference type="NCBI Taxonomy" id="3694"/>
    <lineage>
        <taxon>Eukaryota</taxon>
        <taxon>Viridiplantae</taxon>
        <taxon>Streptophyta</taxon>
        <taxon>Embryophyta</taxon>
        <taxon>Tracheophyta</taxon>
        <taxon>Spermatophyta</taxon>
        <taxon>Magnoliopsida</taxon>
        <taxon>eudicotyledons</taxon>
        <taxon>Gunneridae</taxon>
        <taxon>Pentapetalae</taxon>
        <taxon>rosids</taxon>
        <taxon>fabids</taxon>
        <taxon>Malpighiales</taxon>
        <taxon>Salicaceae</taxon>
        <taxon>Saliceae</taxon>
        <taxon>Populus</taxon>
    </lineage>
</organism>
<sequence length="403" mass="42924">MAKYLFSFLLLLLLLLTTTTATSTFNPICTFSPTPSPTSATTPAPITNSNTNIALSPTFAPSPIITIPTPAPSSAPTPINNTTTTTTTTSTTLTPTTTPSTARTPIPTNKITLTPTFAPSPAPTPTIITPILGPSPAPTPISSSAFTTTPTFGPSPAPTPTNSSIFTATFSLPPTPPSTFTRQQDDLKFVFQEQIYNIIDAILGTGDFKNWANALGMADSTTFPISATFFIPSDNSLSPTTTSADPDIFPYHIVPQRLSFADLQQFKTFSRLPTLLFDKSILITNNSASNFTLDGSRLTHPDIYTNAAITVHCIDNLLDHSVYGTESGKNSSKPDAVGPPPTPASPPRPTPRTFVPSTADDEEFTVHQHGESDAACLCTEVWTVFLVLCVALASKFQRMILVH</sequence>
<keyword evidence="2" id="KW-1185">Reference proteome</keyword>
<comment type="caution">
    <text evidence="1">The sequence shown here is derived from an EMBL/GenBank/DDBJ whole genome shotgun (WGS) entry which is preliminary data.</text>
</comment>
<gene>
    <name evidence="1" type="ORF">POPTR_001G440800v4</name>
</gene>
<proteinExistence type="predicted"/>
<accession>A0ACC0TPP8</accession>
<name>A0ACC0TPP8_POPTR</name>